<proteinExistence type="predicted"/>
<organism evidence="1 2">
    <name type="scientific">Trichinella patagoniensis</name>
    <dbReference type="NCBI Taxonomy" id="990121"/>
    <lineage>
        <taxon>Eukaryota</taxon>
        <taxon>Metazoa</taxon>
        <taxon>Ecdysozoa</taxon>
        <taxon>Nematoda</taxon>
        <taxon>Enoplea</taxon>
        <taxon>Dorylaimia</taxon>
        <taxon>Trichinellida</taxon>
        <taxon>Trichinellidae</taxon>
        <taxon>Trichinella</taxon>
    </lineage>
</organism>
<evidence type="ECO:0000313" key="2">
    <source>
        <dbReference type="Proteomes" id="UP000054783"/>
    </source>
</evidence>
<accession>A0A0V0Z137</accession>
<sequence length="81" mass="8729">LYVRPFAFGAPTGGNAPCLNMVGTLSTISSHYKIEKQDSGNGQQCCQSTARRNKIGMHKVRIVSLSPKAWHLGGPEETAVE</sequence>
<gene>
    <name evidence="1" type="ORF">T12_1770</name>
</gene>
<dbReference type="EMBL" id="JYDQ01000904">
    <property type="protein sequence ID" value="KRY06174.1"/>
    <property type="molecule type" value="Genomic_DNA"/>
</dbReference>
<dbReference type="Proteomes" id="UP000054783">
    <property type="component" value="Unassembled WGS sequence"/>
</dbReference>
<comment type="caution">
    <text evidence="1">The sequence shown here is derived from an EMBL/GenBank/DDBJ whole genome shotgun (WGS) entry which is preliminary data.</text>
</comment>
<name>A0A0V0Z137_9BILA</name>
<evidence type="ECO:0000313" key="1">
    <source>
        <dbReference type="EMBL" id="KRY06174.1"/>
    </source>
</evidence>
<keyword evidence="2" id="KW-1185">Reference proteome</keyword>
<protein>
    <submittedName>
        <fullName evidence="1">Uncharacterized protein</fullName>
    </submittedName>
</protein>
<feature type="non-terminal residue" evidence="1">
    <location>
        <position position="1"/>
    </location>
</feature>
<dbReference type="AlphaFoldDB" id="A0A0V0Z137"/>
<reference evidence="1 2" key="1">
    <citation type="submission" date="2015-01" db="EMBL/GenBank/DDBJ databases">
        <title>Evolution of Trichinella species and genotypes.</title>
        <authorList>
            <person name="Korhonen P.K."/>
            <person name="Edoardo P."/>
            <person name="Giuseppe L.R."/>
            <person name="Gasser R.B."/>
        </authorList>
    </citation>
    <scope>NUCLEOTIDE SEQUENCE [LARGE SCALE GENOMIC DNA]</scope>
    <source>
        <strain evidence="1">ISS2496</strain>
    </source>
</reference>